<gene>
    <name evidence="2" type="ORF">GQ55_3G290000</name>
</gene>
<dbReference type="Proteomes" id="UP000244336">
    <property type="component" value="Chromosome 3"/>
</dbReference>
<accession>A0A2T7EEG5</accession>
<feature type="compositionally biased region" description="Low complexity" evidence="1">
    <location>
        <begin position="97"/>
        <end position="115"/>
    </location>
</feature>
<dbReference type="EMBL" id="CM009751">
    <property type="protein sequence ID" value="PUZ66225.1"/>
    <property type="molecule type" value="Genomic_DNA"/>
</dbReference>
<sequence>MSSSEPDAEGAPGGASSAARVLACALDKVIKHSSWRRHAALVAASKSALDLLSSAPTPGPDEPSDSASPVPGLPAPAADAALGALLLALDLWSPKVASASRGSSPSASSTATSTPRTPPPPRRPPRSPGSSPRCSPASRSSAAATTSKCHTSHCFDFTC</sequence>
<feature type="region of interest" description="Disordered" evidence="1">
    <location>
        <begin position="51"/>
        <end position="75"/>
    </location>
</feature>
<feature type="compositionally biased region" description="Low complexity" evidence="1">
    <location>
        <begin position="128"/>
        <end position="147"/>
    </location>
</feature>
<dbReference type="AlphaFoldDB" id="A0A2T7EEG5"/>
<evidence type="ECO:0000313" key="3">
    <source>
        <dbReference type="Proteomes" id="UP000244336"/>
    </source>
</evidence>
<name>A0A2T7EEG5_9POAL</name>
<keyword evidence="3" id="KW-1185">Reference proteome</keyword>
<reference evidence="2 3" key="1">
    <citation type="submission" date="2018-04" db="EMBL/GenBank/DDBJ databases">
        <title>WGS assembly of Panicum hallii var. hallii HAL2.</title>
        <authorList>
            <person name="Lovell J."/>
            <person name="Jenkins J."/>
            <person name="Lowry D."/>
            <person name="Mamidi S."/>
            <person name="Sreedasyam A."/>
            <person name="Weng X."/>
            <person name="Barry K."/>
            <person name="Bonette J."/>
            <person name="Campitelli B."/>
            <person name="Daum C."/>
            <person name="Gordon S."/>
            <person name="Gould B."/>
            <person name="Lipzen A."/>
            <person name="MacQueen A."/>
            <person name="Palacio-Mejia J."/>
            <person name="Plott C."/>
            <person name="Shakirov E."/>
            <person name="Shu S."/>
            <person name="Yoshinaga Y."/>
            <person name="Zane M."/>
            <person name="Rokhsar D."/>
            <person name="Grimwood J."/>
            <person name="Schmutz J."/>
            <person name="Juenger T."/>
        </authorList>
    </citation>
    <scope>NUCLEOTIDE SEQUENCE [LARGE SCALE GENOMIC DNA]</scope>
    <source>
        <strain evidence="3">cv. HAL2</strain>
    </source>
</reference>
<organism evidence="2 3">
    <name type="scientific">Panicum hallii var. hallii</name>
    <dbReference type="NCBI Taxonomy" id="1504633"/>
    <lineage>
        <taxon>Eukaryota</taxon>
        <taxon>Viridiplantae</taxon>
        <taxon>Streptophyta</taxon>
        <taxon>Embryophyta</taxon>
        <taxon>Tracheophyta</taxon>
        <taxon>Spermatophyta</taxon>
        <taxon>Magnoliopsida</taxon>
        <taxon>Liliopsida</taxon>
        <taxon>Poales</taxon>
        <taxon>Poaceae</taxon>
        <taxon>PACMAD clade</taxon>
        <taxon>Panicoideae</taxon>
        <taxon>Panicodae</taxon>
        <taxon>Paniceae</taxon>
        <taxon>Panicinae</taxon>
        <taxon>Panicum</taxon>
        <taxon>Panicum sect. Panicum</taxon>
    </lineage>
</organism>
<evidence type="ECO:0000313" key="2">
    <source>
        <dbReference type="EMBL" id="PUZ66225.1"/>
    </source>
</evidence>
<dbReference type="STRING" id="1504633.A0A2T7EEG5"/>
<protein>
    <submittedName>
        <fullName evidence="2">Uncharacterized protein</fullName>
    </submittedName>
</protein>
<feature type="region of interest" description="Disordered" evidence="1">
    <location>
        <begin position="97"/>
        <end position="159"/>
    </location>
</feature>
<dbReference type="Gramene" id="PUZ66225">
    <property type="protein sequence ID" value="PUZ66225"/>
    <property type="gene ID" value="GQ55_3G290000"/>
</dbReference>
<proteinExistence type="predicted"/>
<evidence type="ECO:0000256" key="1">
    <source>
        <dbReference type="SAM" id="MobiDB-lite"/>
    </source>
</evidence>